<name>A0A812KVP9_SYMPI</name>
<dbReference type="Proteomes" id="UP000649617">
    <property type="component" value="Unassembled WGS sequence"/>
</dbReference>
<organism evidence="3 4">
    <name type="scientific">Symbiodinium pilosum</name>
    <name type="common">Dinoflagellate</name>
    <dbReference type="NCBI Taxonomy" id="2952"/>
    <lineage>
        <taxon>Eukaryota</taxon>
        <taxon>Sar</taxon>
        <taxon>Alveolata</taxon>
        <taxon>Dinophyceae</taxon>
        <taxon>Suessiales</taxon>
        <taxon>Symbiodiniaceae</taxon>
        <taxon>Symbiodinium</taxon>
    </lineage>
</organism>
<dbReference type="PROSITE" id="PS00131">
    <property type="entry name" value="CARBOXYPEPT_SER_SER"/>
    <property type="match status" value="1"/>
</dbReference>
<comment type="caution">
    <text evidence="3">The sequence shown here is derived from an EMBL/GenBank/DDBJ whole genome shotgun (WGS) entry which is preliminary data.</text>
</comment>
<dbReference type="InterPro" id="IPR029058">
    <property type="entry name" value="AB_hydrolase_fold"/>
</dbReference>
<dbReference type="EC" id="3.4.16.-" evidence="2"/>
<evidence type="ECO:0000256" key="2">
    <source>
        <dbReference type="RuleBase" id="RU361156"/>
    </source>
</evidence>
<dbReference type="InterPro" id="IPR018202">
    <property type="entry name" value="Ser_caboxypep_ser_AS"/>
</dbReference>
<accession>A0A812KVP9</accession>
<keyword evidence="2" id="KW-0121">Carboxypeptidase</keyword>
<evidence type="ECO:0000256" key="1">
    <source>
        <dbReference type="ARBA" id="ARBA00009431"/>
    </source>
</evidence>
<dbReference type="GO" id="GO:0004185">
    <property type="term" value="F:serine-type carboxypeptidase activity"/>
    <property type="evidence" value="ECO:0007669"/>
    <property type="project" value="UniProtKB-UniRule"/>
</dbReference>
<dbReference type="OrthoDB" id="443318at2759"/>
<dbReference type="Gene3D" id="6.10.250.940">
    <property type="match status" value="1"/>
</dbReference>
<dbReference type="PANTHER" id="PTHR11802:SF201">
    <property type="entry name" value="CARBOXYPEPTIDASE"/>
    <property type="match status" value="1"/>
</dbReference>
<dbReference type="GO" id="GO:0006508">
    <property type="term" value="P:proteolysis"/>
    <property type="evidence" value="ECO:0007669"/>
    <property type="project" value="UniProtKB-KW"/>
</dbReference>
<proteinExistence type="inferred from homology"/>
<keyword evidence="2" id="KW-0645">Protease</keyword>
<protein>
    <recommendedName>
        <fullName evidence="2">Carboxypeptidase</fullName>
        <ecNumber evidence="2">3.4.16.-</ecNumber>
    </recommendedName>
</protein>
<dbReference type="SUPFAM" id="SSF53474">
    <property type="entry name" value="alpha/beta-Hydrolases"/>
    <property type="match status" value="1"/>
</dbReference>
<dbReference type="Pfam" id="PF00450">
    <property type="entry name" value="Peptidase_S10"/>
    <property type="match status" value="1"/>
</dbReference>
<dbReference type="Gene3D" id="3.40.50.11320">
    <property type="match status" value="1"/>
</dbReference>
<dbReference type="PANTHER" id="PTHR11802">
    <property type="entry name" value="SERINE PROTEASE FAMILY S10 SERINE CARBOXYPEPTIDASE"/>
    <property type="match status" value="1"/>
</dbReference>
<feature type="chain" id="PRO_5033100019" description="Carboxypeptidase" evidence="2">
    <location>
        <begin position="19"/>
        <end position="407"/>
    </location>
</feature>
<dbReference type="Gene3D" id="3.40.50.1820">
    <property type="entry name" value="alpha/beta hydrolase"/>
    <property type="match status" value="1"/>
</dbReference>
<dbReference type="AlphaFoldDB" id="A0A812KVP9"/>
<reference evidence="3" key="1">
    <citation type="submission" date="2021-02" db="EMBL/GenBank/DDBJ databases">
        <authorList>
            <person name="Dougan E. K."/>
            <person name="Rhodes N."/>
            <person name="Thang M."/>
            <person name="Chan C."/>
        </authorList>
    </citation>
    <scope>NUCLEOTIDE SEQUENCE</scope>
</reference>
<keyword evidence="2" id="KW-0732">Signal</keyword>
<keyword evidence="4" id="KW-1185">Reference proteome</keyword>
<dbReference type="EMBL" id="CAJNIZ010004903">
    <property type="protein sequence ID" value="CAE7237060.1"/>
    <property type="molecule type" value="Genomic_DNA"/>
</dbReference>
<gene>
    <name evidence="3" type="primary">SCPL22</name>
    <name evidence="3" type="ORF">SPIL2461_LOCUS3893</name>
</gene>
<evidence type="ECO:0000313" key="4">
    <source>
        <dbReference type="Proteomes" id="UP000649617"/>
    </source>
</evidence>
<feature type="signal peptide" evidence="2">
    <location>
        <begin position="1"/>
        <end position="18"/>
    </location>
</feature>
<dbReference type="InterPro" id="IPR001563">
    <property type="entry name" value="Peptidase_S10"/>
</dbReference>
<dbReference type="PRINTS" id="PR00724">
    <property type="entry name" value="CRBOXYPTASEC"/>
</dbReference>
<keyword evidence="2" id="KW-0378">Hydrolase</keyword>
<comment type="similarity">
    <text evidence="1 2">Belongs to the peptidase S10 family.</text>
</comment>
<evidence type="ECO:0000313" key="3">
    <source>
        <dbReference type="EMBL" id="CAE7237060.1"/>
    </source>
</evidence>
<sequence length="407" mass="44996">MKAAVGAALLNLAALAVAYGPQALQDEITKLPGAPAVQFRMFSGYIDVNQGQTFYWFVESQTDPANAPLFLWTNGGPGCSGLAGFMTEQGPFRVRADGETLVLNNYAWNKVVNMVFIEQPVGVGFSTANPDAVYGDQQAAEDNYKFILGFLDRFPEYKKNDFYISSESYGGHYTPTLGKLLADRDGVPTFRGIFLGNPLTYMMYRDYGEYGTAWGHQLLPAPLWKQYEAASCATTFPSSETCNEITAQMEKILSGFDMYALDFPTCNPAEAAGQQERLQLMGKLNLAKGIVPPTYQPCSSDHSEKYLNLPEVQAAIHAKSTKWSQCSNAVGSAYNSTDLNQPMMPYWKHLIEKGTLNLMVYSGDDDAVCATLGSQQFVWDLGYEPIVNKSWVPWKVTALQPYRSKLS</sequence>